<sequence>MTSTSPPPAPATERLPLRERKKLRTRQALVDTALRMFTERGFDATTLDELCEAVEVSKRTFFRTFASKEDVALAPVQDLWHAVLDDLSTRLPDGRPVLHQLQDTMLATVGRMAADGWTERLRASRRLISQVPAVEAHSLHFCNRTSRAAIAILRQRLALPDPGDPRPRLALGMLLTAVDCALDAWASRPGPATRTGLAADLRAAFAAIPDGLTLTAGPAGPGPR</sequence>
<dbReference type="Pfam" id="PF17754">
    <property type="entry name" value="TetR_C_14"/>
    <property type="match status" value="1"/>
</dbReference>
<evidence type="ECO:0000259" key="5">
    <source>
        <dbReference type="PROSITE" id="PS50977"/>
    </source>
</evidence>
<dbReference type="GO" id="GO:0003700">
    <property type="term" value="F:DNA-binding transcription factor activity"/>
    <property type="evidence" value="ECO:0007669"/>
    <property type="project" value="TreeGrafter"/>
</dbReference>
<evidence type="ECO:0000256" key="2">
    <source>
        <dbReference type="ARBA" id="ARBA00023125"/>
    </source>
</evidence>
<dbReference type="InterPro" id="IPR001647">
    <property type="entry name" value="HTH_TetR"/>
</dbReference>
<dbReference type="AlphaFoldDB" id="A0A368T6T5"/>
<evidence type="ECO:0000256" key="4">
    <source>
        <dbReference type="PROSITE-ProRule" id="PRU00335"/>
    </source>
</evidence>
<protein>
    <submittedName>
        <fullName evidence="6">TetR family transcriptional regulator</fullName>
    </submittedName>
</protein>
<dbReference type="EMBL" id="QEIN01000059">
    <property type="protein sequence ID" value="RCV59508.1"/>
    <property type="molecule type" value="Genomic_DNA"/>
</dbReference>
<keyword evidence="1" id="KW-0805">Transcription regulation</keyword>
<organism evidence="6 7">
    <name type="scientific">Marinitenerispora sediminis</name>
    <dbReference type="NCBI Taxonomy" id="1931232"/>
    <lineage>
        <taxon>Bacteria</taxon>
        <taxon>Bacillati</taxon>
        <taxon>Actinomycetota</taxon>
        <taxon>Actinomycetes</taxon>
        <taxon>Streptosporangiales</taxon>
        <taxon>Nocardiopsidaceae</taxon>
        <taxon>Marinitenerispora</taxon>
    </lineage>
</organism>
<name>A0A368T6T5_9ACTN</name>
<dbReference type="Pfam" id="PF00440">
    <property type="entry name" value="TetR_N"/>
    <property type="match status" value="1"/>
</dbReference>
<keyword evidence="7" id="KW-1185">Reference proteome</keyword>
<dbReference type="Gene3D" id="1.10.10.60">
    <property type="entry name" value="Homeodomain-like"/>
    <property type="match status" value="1"/>
</dbReference>
<comment type="caution">
    <text evidence="6">The sequence shown here is derived from an EMBL/GenBank/DDBJ whole genome shotgun (WGS) entry which is preliminary data.</text>
</comment>
<evidence type="ECO:0000256" key="1">
    <source>
        <dbReference type="ARBA" id="ARBA00023015"/>
    </source>
</evidence>
<keyword evidence="3" id="KW-0804">Transcription</keyword>
<dbReference type="InterPro" id="IPR050109">
    <property type="entry name" value="HTH-type_TetR-like_transc_reg"/>
</dbReference>
<dbReference type="Gene3D" id="1.10.357.10">
    <property type="entry name" value="Tetracycline Repressor, domain 2"/>
    <property type="match status" value="1"/>
</dbReference>
<dbReference type="OrthoDB" id="3787664at2"/>
<evidence type="ECO:0000256" key="3">
    <source>
        <dbReference type="ARBA" id="ARBA00023163"/>
    </source>
</evidence>
<gene>
    <name evidence="6" type="ORF">DEF24_09415</name>
</gene>
<dbReference type="PROSITE" id="PS50977">
    <property type="entry name" value="HTH_TETR_2"/>
    <property type="match status" value="1"/>
</dbReference>
<dbReference type="Proteomes" id="UP000253318">
    <property type="component" value="Unassembled WGS sequence"/>
</dbReference>
<dbReference type="SUPFAM" id="SSF46689">
    <property type="entry name" value="Homeodomain-like"/>
    <property type="match status" value="1"/>
</dbReference>
<reference evidence="6 7" key="1">
    <citation type="submission" date="2018-04" db="EMBL/GenBank/DDBJ databases">
        <title>Novel actinobacteria from marine sediment.</title>
        <authorList>
            <person name="Ng Z.Y."/>
            <person name="Tan G.Y.A."/>
        </authorList>
    </citation>
    <scope>NUCLEOTIDE SEQUENCE [LARGE SCALE GENOMIC DNA]</scope>
    <source>
        <strain evidence="6 7">TPS81</strain>
    </source>
</reference>
<proteinExistence type="predicted"/>
<dbReference type="PRINTS" id="PR00455">
    <property type="entry name" value="HTHTETR"/>
</dbReference>
<feature type="DNA-binding region" description="H-T-H motif" evidence="4">
    <location>
        <begin position="46"/>
        <end position="65"/>
    </location>
</feature>
<evidence type="ECO:0000313" key="7">
    <source>
        <dbReference type="Proteomes" id="UP000253318"/>
    </source>
</evidence>
<feature type="domain" description="HTH tetR-type" evidence="5">
    <location>
        <begin position="23"/>
        <end position="83"/>
    </location>
</feature>
<evidence type="ECO:0000313" key="6">
    <source>
        <dbReference type="EMBL" id="RCV59508.1"/>
    </source>
</evidence>
<accession>A0A368T6T5</accession>
<dbReference type="GO" id="GO:0000976">
    <property type="term" value="F:transcription cis-regulatory region binding"/>
    <property type="evidence" value="ECO:0007669"/>
    <property type="project" value="TreeGrafter"/>
</dbReference>
<dbReference type="RefSeq" id="WP_114397163.1">
    <property type="nucleotide sequence ID" value="NZ_QEIM01000029.1"/>
</dbReference>
<dbReference type="InterPro" id="IPR041347">
    <property type="entry name" value="MftR_C"/>
</dbReference>
<dbReference type="InterPro" id="IPR009057">
    <property type="entry name" value="Homeodomain-like_sf"/>
</dbReference>
<dbReference type="PANTHER" id="PTHR30055">
    <property type="entry name" value="HTH-TYPE TRANSCRIPTIONAL REGULATOR RUTR"/>
    <property type="match status" value="1"/>
</dbReference>
<keyword evidence="2 4" id="KW-0238">DNA-binding</keyword>
<dbReference type="PANTHER" id="PTHR30055:SF238">
    <property type="entry name" value="MYCOFACTOCIN BIOSYNTHESIS TRANSCRIPTIONAL REGULATOR MFTR-RELATED"/>
    <property type="match status" value="1"/>
</dbReference>